<keyword evidence="3" id="KW-1185">Reference proteome</keyword>
<feature type="region of interest" description="Disordered" evidence="1">
    <location>
        <begin position="1"/>
        <end position="69"/>
    </location>
</feature>
<name>A0A699YJF4_HAELA</name>
<sequence>MLTHAAKSADLRRSAARQSALENSKLKDAIIKSPPSPSSSKAAAALSSNQQGGSKESARYDMSGPQCPA</sequence>
<dbReference type="Proteomes" id="UP000485058">
    <property type="component" value="Unassembled WGS sequence"/>
</dbReference>
<evidence type="ECO:0000313" key="3">
    <source>
        <dbReference type="Proteomes" id="UP000485058"/>
    </source>
</evidence>
<proteinExistence type="predicted"/>
<evidence type="ECO:0000313" key="2">
    <source>
        <dbReference type="EMBL" id="GFH10240.1"/>
    </source>
</evidence>
<protein>
    <submittedName>
        <fullName evidence="2">Uncharacterized protein</fullName>
    </submittedName>
</protein>
<feature type="compositionally biased region" description="Low complexity" evidence="1">
    <location>
        <begin position="38"/>
        <end position="48"/>
    </location>
</feature>
<dbReference type="AlphaFoldDB" id="A0A699YJF4"/>
<evidence type="ECO:0000256" key="1">
    <source>
        <dbReference type="SAM" id="MobiDB-lite"/>
    </source>
</evidence>
<accession>A0A699YJF4</accession>
<comment type="caution">
    <text evidence="2">The sequence shown here is derived from an EMBL/GenBank/DDBJ whole genome shotgun (WGS) entry which is preliminary data.</text>
</comment>
<dbReference type="EMBL" id="BLLF01000298">
    <property type="protein sequence ID" value="GFH10240.1"/>
    <property type="molecule type" value="Genomic_DNA"/>
</dbReference>
<reference evidence="2 3" key="1">
    <citation type="submission" date="2020-02" db="EMBL/GenBank/DDBJ databases">
        <title>Draft genome sequence of Haematococcus lacustris strain NIES-144.</title>
        <authorList>
            <person name="Morimoto D."/>
            <person name="Nakagawa S."/>
            <person name="Yoshida T."/>
            <person name="Sawayama S."/>
        </authorList>
    </citation>
    <scope>NUCLEOTIDE SEQUENCE [LARGE SCALE GENOMIC DNA]</scope>
    <source>
        <strain evidence="2 3">NIES-144</strain>
    </source>
</reference>
<gene>
    <name evidence="2" type="ORF">HaLaN_05518</name>
</gene>
<organism evidence="2 3">
    <name type="scientific">Haematococcus lacustris</name>
    <name type="common">Green alga</name>
    <name type="synonym">Haematococcus pluvialis</name>
    <dbReference type="NCBI Taxonomy" id="44745"/>
    <lineage>
        <taxon>Eukaryota</taxon>
        <taxon>Viridiplantae</taxon>
        <taxon>Chlorophyta</taxon>
        <taxon>core chlorophytes</taxon>
        <taxon>Chlorophyceae</taxon>
        <taxon>CS clade</taxon>
        <taxon>Chlamydomonadales</taxon>
        <taxon>Haematococcaceae</taxon>
        <taxon>Haematococcus</taxon>
    </lineage>
</organism>